<keyword evidence="2" id="KW-1185">Reference proteome</keyword>
<evidence type="ECO:0000313" key="2">
    <source>
        <dbReference type="Proteomes" id="UP000800094"/>
    </source>
</evidence>
<protein>
    <submittedName>
        <fullName evidence="1">Uncharacterized protein</fullName>
    </submittedName>
</protein>
<dbReference type="AlphaFoldDB" id="A0A6A6IST5"/>
<dbReference type="Proteomes" id="UP000800094">
    <property type="component" value="Unassembled WGS sequence"/>
</dbReference>
<reference evidence="1" key="1">
    <citation type="journal article" date="2020" name="Stud. Mycol.">
        <title>101 Dothideomycetes genomes: a test case for predicting lifestyles and emergence of pathogens.</title>
        <authorList>
            <person name="Haridas S."/>
            <person name="Albert R."/>
            <person name="Binder M."/>
            <person name="Bloem J."/>
            <person name="Labutti K."/>
            <person name="Salamov A."/>
            <person name="Andreopoulos B."/>
            <person name="Baker S."/>
            <person name="Barry K."/>
            <person name="Bills G."/>
            <person name="Bluhm B."/>
            <person name="Cannon C."/>
            <person name="Castanera R."/>
            <person name="Culley D."/>
            <person name="Daum C."/>
            <person name="Ezra D."/>
            <person name="Gonzalez J."/>
            <person name="Henrissat B."/>
            <person name="Kuo A."/>
            <person name="Liang C."/>
            <person name="Lipzen A."/>
            <person name="Lutzoni F."/>
            <person name="Magnuson J."/>
            <person name="Mondo S."/>
            <person name="Nolan M."/>
            <person name="Ohm R."/>
            <person name="Pangilinan J."/>
            <person name="Park H.-J."/>
            <person name="Ramirez L."/>
            <person name="Alfaro M."/>
            <person name="Sun H."/>
            <person name="Tritt A."/>
            <person name="Yoshinaga Y."/>
            <person name="Zwiers L.-H."/>
            <person name="Turgeon B."/>
            <person name="Goodwin S."/>
            <person name="Spatafora J."/>
            <person name="Crous P."/>
            <person name="Grigoriev I."/>
        </authorList>
    </citation>
    <scope>NUCLEOTIDE SEQUENCE</scope>
    <source>
        <strain evidence="1">CBS 122368</strain>
    </source>
</reference>
<dbReference type="EMBL" id="ML987191">
    <property type="protein sequence ID" value="KAF2253168.1"/>
    <property type="molecule type" value="Genomic_DNA"/>
</dbReference>
<proteinExistence type="predicted"/>
<sequence length="152" mass="16359">MYCCLATTTAHAPGKKRVCHANIISSTLETINSTAAMPISKACGQVTVGLNAHATISIDAKIRYCGGRKRTHRHTPLARAMSQVYDGGNLNPDLTQLAPSFCAFWKTPRHKQDGMAQTLAHTYELNSMHAFAVAAMWLFRPAAVASTATGDV</sequence>
<gene>
    <name evidence="1" type="ORF">BU26DRAFT_216749</name>
</gene>
<dbReference type="GeneID" id="54574043"/>
<organism evidence="1 2">
    <name type="scientific">Trematosphaeria pertusa</name>
    <dbReference type="NCBI Taxonomy" id="390896"/>
    <lineage>
        <taxon>Eukaryota</taxon>
        <taxon>Fungi</taxon>
        <taxon>Dikarya</taxon>
        <taxon>Ascomycota</taxon>
        <taxon>Pezizomycotina</taxon>
        <taxon>Dothideomycetes</taxon>
        <taxon>Pleosporomycetidae</taxon>
        <taxon>Pleosporales</taxon>
        <taxon>Massarineae</taxon>
        <taxon>Trematosphaeriaceae</taxon>
        <taxon>Trematosphaeria</taxon>
    </lineage>
</organism>
<name>A0A6A6IST5_9PLEO</name>
<accession>A0A6A6IST5</accession>
<dbReference type="RefSeq" id="XP_033688172.1">
    <property type="nucleotide sequence ID" value="XM_033820713.1"/>
</dbReference>
<evidence type="ECO:0000313" key="1">
    <source>
        <dbReference type="EMBL" id="KAF2253168.1"/>
    </source>
</evidence>